<protein>
    <recommendedName>
        <fullName evidence="4">Peptidyl-prolyl cis-trans isomerase CWC27 like protein</fullName>
    </recommendedName>
</protein>
<dbReference type="EMBL" id="KQ763442">
    <property type="protein sequence ID" value="OAD55083.1"/>
    <property type="molecule type" value="Genomic_DNA"/>
</dbReference>
<reference evidence="2 3" key="1">
    <citation type="submission" date="2015-07" db="EMBL/GenBank/DDBJ databases">
        <title>The genome of Eufriesea mexicana.</title>
        <authorList>
            <person name="Pan H."/>
            <person name="Kapheim K."/>
        </authorList>
    </citation>
    <scope>NUCLEOTIDE SEQUENCE [LARGE SCALE GENOMIC DNA]</scope>
    <source>
        <strain evidence="2">0111107269</strain>
        <tissue evidence="2">Whole body</tissue>
    </source>
</reference>
<dbReference type="AlphaFoldDB" id="A0A310S9C6"/>
<gene>
    <name evidence="2" type="ORF">WN48_05596</name>
</gene>
<evidence type="ECO:0000313" key="3">
    <source>
        <dbReference type="Proteomes" id="UP000250275"/>
    </source>
</evidence>
<name>A0A310S9C6_9HYME</name>
<evidence type="ECO:0000313" key="2">
    <source>
        <dbReference type="EMBL" id="OAD55083.1"/>
    </source>
</evidence>
<feature type="compositionally biased region" description="Basic and acidic residues" evidence="1">
    <location>
        <begin position="43"/>
        <end position="53"/>
    </location>
</feature>
<organism evidence="2 3">
    <name type="scientific">Eufriesea mexicana</name>
    <dbReference type="NCBI Taxonomy" id="516756"/>
    <lineage>
        <taxon>Eukaryota</taxon>
        <taxon>Metazoa</taxon>
        <taxon>Ecdysozoa</taxon>
        <taxon>Arthropoda</taxon>
        <taxon>Hexapoda</taxon>
        <taxon>Insecta</taxon>
        <taxon>Pterygota</taxon>
        <taxon>Neoptera</taxon>
        <taxon>Endopterygota</taxon>
        <taxon>Hymenoptera</taxon>
        <taxon>Apocrita</taxon>
        <taxon>Aculeata</taxon>
        <taxon>Apoidea</taxon>
        <taxon>Anthophila</taxon>
        <taxon>Apidae</taxon>
        <taxon>Eufriesea</taxon>
    </lineage>
</organism>
<keyword evidence="3" id="KW-1185">Reference proteome</keyword>
<dbReference type="Proteomes" id="UP000250275">
    <property type="component" value="Unassembled WGS sequence"/>
</dbReference>
<sequence length="95" mass="10854">MLKLEEALVDENDRPLYAPKMIKVELLNNPFSITPRIILQESEEVKNNSEIKTSRVNGKSKSARDYLTNPKLSSQPAVEPPPPPNKRRKEDRISD</sequence>
<feature type="region of interest" description="Disordered" evidence="1">
    <location>
        <begin position="42"/>
        <end position="95"/>
    </location>
</feature>
<evidence type="ECO:0008006" key="4">
    <source>
        <dbReference type="Google" id="ProtNLM"/>
    </source>
</evidence>
<proteinExistence type="predicted"/>
<evidence type="ECO:0000256" key="1">
    <source>
        <dbReference type="SAM" id="MobiDB-lite"/>
    </source>
</evidence>
<accession>A0A310S9C6</accession>